<evidence type="ECO:0000259" key="4">
    <source>
        <dbReference type="Pfam" id="PF13191"/>
    </source>
</evidence>
<dbReference type="Pfam" id="PF13191">
    <property type="entry name" value="AAA_16"/>
    <property type="match status" value="1"/>
</dbReference>
<dbReference type="PANTHER" id="PTHR16305:SF35">
    <property type="entry name" value="TRANSCRIPTIONAL ACTIVATOR DOMAIN"/>
    <property type="match status" value="1"/>
</dbReference>
<dbReference type="AlphaFoldDB" id="A0A6G4X5Y7"/>
<dbReference type="RefSeq" id="WP_165301974.1">
    <property type="nucleotide sequence ID" value="NZ_JAAKZZ010000429.1"/>
</dbReference>
<feature type="non-terminal residue" evidence="5">
    <location>
        <position position="549"/>
    </location>
</feature>
<dbReference type="SUPFAM" id="SSF52540">
    <property type="entry name" value="P-loop containing nucleoside triphosphate hydrolases"/>
    <property type="match status" value="1"/>
</dbReference>
<dbReference type="InterPro" id="IPR011990">
    <property type="entry name" value="TPR-like_helical_dom_sf"/>
</dbReference>
<dbReference type="Proteomes" id="UP000477722">
    <property type="component" value="Unassembled WGS sequence"/>
</dbReference>
<proteinExistence type="predicted"/>
<sequence length="549" mass="58407">MRTDHPVRTDRPVRTDHRRLLEREAECAAADAALARARRGHGQLLVCEGPPGAGKSAFLADVRARAEEQRALVLQARSAEFERWFPFGVVRQMFEPWAATAPEEERRAVLSGPAATAGPLLGTRPARDAGPEPGGAPYSLLNGLFWMSRNLAGRHPLVITVDDLQWADEPSLRFVNYLAGRLEGCRIAVVVATRTEARHPGERGALLAGVLGAARARVRTLAPLSADAARELAADTLRVPPSEDFVRACHDATGGNPFLLGELLREVAAHGLGPADGPAAYAVRSLAPAAVERRVDDRLRRLPEAAARFARAVAVLGPDAGHRPSAAVAGLDGETAAEAAGALVDAGLLEAGARDEGSRYAFVHPIERTAVYEGLAWQDRNRAHARAARTLAADGAPADRVAPHLLALPPSGEPWVVEVLREAGRDALARGAADRAARFLRRALVEPPAAEARAEVLRELGTAELRCCRPAAIGHLTDALALAPGPRERGVAAVGLGIALTSIGRHDEAMELLERVSGELESVDTGLYVRLQTLLLFTARMRAATRPLA</sequence>
<protein>
    <submittedName>
        <fullName evidence="5">AAA family ATPase</fullName>
    </submittedName>
</protein>
<reference evidence="5 6" key="1">
    <citation type="submission" date="2020-02" db="EMBL/GenBank/DDBJ databases">
        <title>Whole-genome analyses of novel actinobacteria.</title>
        <authorList>
            <person name="Sahin N."/>
            <person name="Tatar D."/>
        </authorList>
    </citation>
    <scope>NUCLEOTIDE SEQUENCE [LARGE SCALE GENOMIC DNA]</scope>
    <source>
        <strain evidence="5 6">SB3404</strain>
    </source>
</reference>
<dbReference type="Gene3D" id="1.25.40.10">
    <property type="entry name" value="Tetratricopeptide repeat domain"/>
    <property type="match status" value="1"/>
</dbReference>
<gene>
    <name evidence="5" type="ORF">G5C65_28805</name>
</gene>
<organism evidence="5 6">
    <name type="scientific">Streptomyces boncukensis</name>
    <dbReference type="NCBI Taxonomy" id="2711219"/>
    <lineage>
        <taxon>Bacteria</taxon>
        <taxon>Bacillati</taxon>
        <taxon>Actinomycetota</taxon>
        <taxon>Actinomycetes</taxon>
        <taxon>Kitasatosporales</taxon>
        <taxon>Streptomycetaceae</taxon>
        <taxon>Streptomyces</taxon>
    </lineage>
</organism>
<dbReference type="PANTHER" id="PTHR16305">
    <property type="entry name" value="TESTICULAR SOLUBLE ADENYLYL CYCLASE"/>
    <property type="match status" value="1"/>
</dbReference>
<dbReference type="GO" id="GO:0004016">
    <property type="term" value="F:adenylate cyclase activity"/>
    <property type="evidence" value="ECO:0007669"/>
    <property type="project" value="TreeGrafter"/>
</dbReference>
<evidence type="ECO:0000256" key="3">
    <source>
        <dbReference type="SAM" id="MobiDB-lite"/>
    </source>
</evidence>
<evidence type="ECO:0000313" key="6">
    <source>
        <dbReference type="Proteomes" id="UP000477722"/>
    </source>
</evidence>
<dbReference type="EMBL" id="JAAKZZ010000429">
    <property type="protein sequence ID" value="NGO72280.1"/>
    <property type="molecule type" value="Genomic_DNA"/>
</dbReference>
<dbReference type="InterPro" id="IPR041664">
    <property type="entry name" value="AAA_16"/>
</dbReference>
<name>A0A6G4X5Y7_9ACTN</name>
<accession>A0A6G4X5Y7</accession>
<keyword evidence="1" id="KW-0547">Nucleotide-binding</keyword>
<dbReference type="GO" id="GO:0005737">
    <property type="term" value="C:cytoplasm"/>
    <property type="evidence" value="ECO:0007669"/>
    <property type="project" value="TreeGrafter"/>
</dbReference>
<comment type="caution">
    <text evidence="5">The sequence shown here is derived from an EMBL/GenBank/DDBJ whole genome shotgun (WGS) entry which is preliminary data.</text>
</comment>
<evidence type="ECO:0000313" key="5">
    <source>
        <dbReference type="EMBL" id="NGO72280.1"/>
    </source>
</evidence>
<evidence type="ECO:0000256" key="1">
    <source>
        <dbReference type="ARBA" id="ARBA00022741"/>
    </source>
</evidence>
<dbReference type="InterPro" id="IPR027417">
    <property type="entry name" value="P-loop_NTPase"/>
</dbReference>
<feature type="region of interest" description="Disordered" evidence="3">
    <location>
        <begin position="113"/>
        <end position="133"/>
    </location>
</feature>
<dbReference type="GO" id="GO:0005524">
    <property type="term" value="F:ATP binding"/>
    <property type="evidence" value="ECO:0007669"/>
    <property type="project" value="UniProtKB-KW"/>
</dbReference>
<keyword evidence="6" id="KW-1185">Reference proteome</keyword>
<dbReference type="SUPFAM" id="SSF48452">
    <property type="entry name" value="TPR-like"/>
    <property type="match status" value="1"/>
</dbReference>
<evidence type="ECO:0000256" key="2">
    <source>
        <dbReference type="ARBA" id="ARBA00022840"/>
    </source>
</evidence>
<feature type="domain" description="Orc1-like AAA ATPase" evidence="4">
    <location>
        <begin position="19"/>
        <end position="184"/>
    </location>
</feature>
<keyword evidence="2" id="KW-0067">ATP-binding</keyword>